<dbReference type="CDD" id="cd03802">
    <property type="entry name" value="GT4_AviGT4-like"/>
    <property type="match status" value="1"/>
</dbReference>
<dbReference type="EMBL" id="MFKF01000392">
    <property type="protein sequence ID" value="OGG44925.1"/>
    <property type="molecule type" value="Genomic_DNA"/>
</dbReference>
<feature type="domain" description="Glycosyl transferase family 1" evidence="1">
    <location>
        <begin position="169"/>
        <end position="311"/>
    </location>
</feature>
<dbReference type="Pfam" id="PF13439">
    <property type="entry name" value="Glyco_transf_4"/>
    <property type="match status" value="1"/>
</dbReference>
<evidence type="ECO:0000313" key="3">
    <source>
        <dbReference type="EMBL" id="OGG44925.1"/>
    </source>
</evidence>
<dbReference type="InterPro" id="IPR001296">
    <property type="entry name" value="Glyco_trans_1"/>
</dbReference>
<dbReference type="Pfam" id="PF00534">
    <property type="entry name" value="Glycos_transf_1"/>
    <property type="match status" value="1"/>
</dbReference>
<evidence type="ECO:0000259" key="1">
    <source>
        <dbReference type="Pfam" id="PF00534"/>
    </source>
</evidence>
<dbReference type="GO" id="GO:0016757">
    <property type="term" value="F:glycosyltransferase activity"/>
    <property type="evidence" value="ECO:0007669"/>
    <property type="project" value="InterPro"/>
</dbReference>
<accession>A0A1F6C713</accession>
<reference evidence="3 4" key="1">
    <citation type="journal article" date="2016" name="Nat. Commun.">
        <title>Thousands of microbial genomes shed light on interconnected biogeochemical processes in an aquifer system.</title>
        <authorList>
            <person name="Anantharaman K."/>
            <person name="Brown C.T."/>
            <person name="Hug L.A."/>
            <person name="Sharon I."/>
            <person name="Castelle C.J."/>
            <person name="Probst A.J."/>
            <person name="Thomas B.C."/>
            <person name="Singh A."/>
            <person name="Wilkins M.J."/>
            <person name="Karaoz U."/>
            <person name="Brodie E.L."/>
            <person name="Williams K.H."/>
            <person name="Hubbard S.S."/>
            <person name="Banfield J.F."/>
        </authorList>
    </citation>
    <scope>NUCLEOTIDE SEQUENCE [LARGE SCALE GENOMIC DNA]</scope>
    <source>
        <strain evidence="4">RIFCSPLOWO2_12_FULL_64_10</strain>
    </source>
</reference>
<dbReference type="Proteomes" id="UP000178606">
    <property type="component" value="Unassembled WGS sequence"/>
</dbReference>
<feature type="domain" description="Glycosyltransferase subfamily 4-like N-terminal" evidence="2">
    <location>
        <begin position="18"/>
        <end position="162"/>
    </location>
</feature>
<dbReference type="Gene3D" id="3.40.50.2000">
    <property type="entry name" value="Glycogen Phosphorylase B"/>
    <property type="match status" value="2"/>
</dbReference>
<evidence type="ECO:0008006" key="5">
    <source>
        <dbReference type="Google" id="ProtNLM"/>
    </source>
</evidence>
<evidence type="ECO:0000313" key="4">
    <source>
        <dbReference type="Proteomes" id="UP000178606"/>
    </source>
</evidence>
<protein>
    <recommendedName>
        <fullName evidence="5">Glycosyl transferase</fullName>
    </recommendedName>
</protein>
<sequence length="372" mass="41235">MRIAQLAPVVESVPPQLYGGTERVIAALIAELTALGHDVTLYASGDSHTEARLLPQVEQALWKLDHPCSAEAIHTVELARVLRDAADYDVIHSHLDFFSFPFGRVSSRPFVHTLHGRLDNPELQPLYEEYADAPVISISNSQRRPLPGANWLATVYNGIQTERVPVGAGKGGYLAFLGRISPEKGVDQAIDVALKAGIPLKIAARMPLENLDNFWVRADWAYYSEYVKPRLSHPLIEFIGEVDDRGKYDLLKDAMGLVFPINWPEPFGLVMTESLACGTPVIARRIASTPEIIQDGQTGFLCDTVDEMVAACAKVGEIDRLACRQDVEERFSSRGMALGYLDAYRKMIEASDQCADSRLPNLSFNWDAAQRR</sequence>
<proteinExistence type="predicted"/>
<gene>
    <name evidence="3" type="ORF">A3F84_11235</name>
</gene>
<dbReference type="InterPro" id="IPR028098">
    <property type="entry name" value="Glyco_trans_4-like_N"/>
</dbReference>
<name>A0A1F6C713_HANXR</name>
<dbReference type="PANTHER" id="PTHR12526">
    <property type="entry name" value="GLYCOSYLTRANSFERASE"/>
    <property type="match status" value="1"/>
</dbReference>
<dbReference type="AlphaFoldDB" id="A0A1F6C713"/>
<organism evidence="3 4">
    <name type="scientific">Handelsmanbacteria sp. (strain RIFCSPLOWO2_12_FULL_64_10)</name>
    <dbReference type="NCBI Taxonomy" id="1817868"/>
    <lineage>
        <taxon>Bacteria</taxon>
        <taxon>Candidatus Handelsmaniibacteriota</taxon>
    </lineage>
</organism>
<dbReference type="PANTHER" id="PTHR12526:SF595">
    <property type="entry name" value="BLL5217 PROTEIN"/>
    <property type="match status" value="1"/>
</dbReference>
<comment type="caution">
    <text evidence="3">The sequence shown here is derived from an EMBL/GenBank/DDBJ whole genome shotgun (WGS) entry which is preliminary data.</text>
</comment>
<dbReference type="SUPFAM" id="SSF53756">
    <property type="entry name" value="UDP-Glycosyltransferase/glycogen phosphorylase"/>
    <property type="match status" value="1"/>
</dbReference>
<evidence type="ECO:0000259" key="2">
    <source>
        <dbReference type="Pfam" id="PF13439"/>
    </source>
</evidence>